<dbReference type="PANTHER" id="PTHR10845:SF192">
    <property type="entry name" value="DOUBLE HIT, ISOFORM B"/>
    <property type="match status" value="1"/>
</dbReference>
<dbReference type="Proteomes" id="UP000037460">
    <property type="component" value="Unassembled WGS sequence"/>
</dbReference>
<dbReference type="SMART" id="SM00315">
    <property type="entry name" value="RGS"/>
    <property type="match status" value="1"/>
</dbReference>
<dbReference type="InterPro" id="IPR016137">
    <property type="entry name" value="RGS"/>
</dbReference>
<dbReference type="SUPFAM" id="SSF48097">
    <property type="entry name" value="Regulator of G-protein signaling, RGS"/>
    <property type="match status" value="1"/>
</dbReference>
<name>A0A0M0JH34_9EUKA</name>
<dbReference type="PROSITE" id="PS50003">
    <property type="entry name" value="PH_DOMAIN"/>
    <property type="match status" value="1"/>
</dbReference>
<feature type="domain" description="RGS" evidence="2">
    <location>
        <begin position="574"/>
        <end position="683"/>
    </location>
</feature>
<dbReference type="Gene3D" id="1.10.167.10">
    <property type="entry name" value="Regulator of G-protein Signalling 4, domain 2"/>
    <property type="match status" value="1"/>
</dbReference>
<dbReference type="InterPro" id="IPR011993">
    <property type="entry name" value="PH-like_dom_sf"/>
</dbReference>
<comment type="caution">
    <text evidence="3">The sequence shown here is derived from an EMBL/GenBank/DDBJ whole genome shotgun (WGS) entry which is preliminary data.</text>
</comment>
<dbReference type="InterPro" id="IPR044926">
    <property type="entry name" value="RGS_subdomain_2"/>
</dbReference>
<accession>A0A0M0JH34</accession>
<dbReference type="Pfam" id="PF00615">
    <property type="entry name" value="RGS"/>
    <property type="match status" value="1"/>
</dbReference>
<dbReference type="SUPFAM" id="SSF50729">
    <property type="entry name" value="PH domain-like"/>
    <property type="match status" value="1"/>
</dbReference>
<evidence type="ECO:0000259" key="2">
    <source>
        <dbReference type="PROSITE" id="PS50132"/>
    </source>
</evidence>
<evidence type="ECO:0008006" key="5">
    <source>
        <dbReference type="Google" id="ProtNLM"/>
    </source>
</evidence>
<evidence type="ECO:0000313" key="4">
    <source>
        <dbReference type="Proteomes" id="UP000037460"/>
    </source>
</evidence>
<sequence>MVMPPSASFLTTPDMNMIASKLGSRLHLAVYGPGGHPCIWLAFSDKNDLERWQQALHEVVVQRDGASCWDERQAAYEKIEPLVWRQVLSQAEKVWSMLNRMQEDHFLAISAAEARGCEQLNGYLQMRTLDGGTEHDSNKEAAWVEVFCALSTNLFTIFESAESTIPKDVICLEFATVTANHEFSHAFNLATPVMTLELRADDDEAYETWTDTIFAIQCTVTFDALVPRIVRKDNFFSRLRAKGGALAARMLLRPVKGTRGSTRHSYTEVAPEHCDFEISDILKDPKLGALLRAYAEQSGSARELQLLTNLTEALGDDLAGEMHKSTDVALLPRARQADLLRESRTYLRESKRAAQLAAPSPYTEGEAQGEVGLEVEPVEAEPVEAEHVFQEAYDTASHRMMAELLPLFCETDEFKRWLVQQQEDERMELLLLATLQDAPSLQALQAMVAGTAAEHVLAAALRIEDLILTSTAEEPRIDLAQQIFVTHLAIPSPKPVQLAAAAVIDEAMLCWITEPSSELVHRAAIAAFSSVLHDDLLPSLRPPVSELLATPGFAELAKRREVEKMASNGLVHWLHCPPGFNALRTWLARLRASENIDFICDVMRFKKLEDIASTKEMASRIHAKYIVEGAVAQVCLPSPMISLIAEGLLPKFPSEALFDGAVEHVIAFMQHDVWPTFKQSPEFAEHEMMVSNALRLGGPKLLLSIRLPGGAIRHVTHIHKKMITIGATFDCDVVVKENRLAGTTVLQVDQDAKGRLSVALLWNSILNQRSSQAIASSCWAVQPASVTKSSRAPIIAKHTPRVIRYGETFIISGSYEALILSTV</sequence>
<evidence type="ECO:0000313" key="3">
    <source>
        <dbReference type="EMBL" id="KOO25533.1"/>
    </source>
</evidence>
<reference evidence="4" key="1">
    <citation type="journal article" date="2015" name="PLoS Genet.">
        <title>Genome Sequence and Transcriptome Analyses of Chrysochromulina tobin: Metabolic Tools for Enhanced Algal Fitness in the Prominent Order Prymnesiales (Haptophyceae).</title>
        <authorList>
            <person name="Hovde B.T."/>
            <person name="Deodato C.R."/>
            <person name="Hunsperger H.M."/>
            <person name="Ryken S.A."/>
            <person name="Yost W."/>
            <person name="Jha R.K."/>
            <person name="Patterson J."/>
            <person name="Monnat R.J. Jr."/>
            <person name="Barlow S.B."/>
            <person name="Starkenburg S.R."/>
            <person name="Cattolico R.A."/>
        </authorList>
    </citation>
    <scope>NUCLEOTIDE SEQUENCE</scope>
    <source>
        <strain evidence="4">CCMP291</strain>
    </source>
</reference>
<dbReference type="PROSITE" id="PS50132">
    <property type="entry name" value="RGS"/>
    <property type="match status" value="1"/>
</dbReference>
<evidence type="ECO:0000259" key="1">
    <source>
        <dbReference type="PROSITE" id="PS50003"/>
    </source>
</evidence>
<feature type="domain" description="PH" evidence="1">
    <location>
        <begin position="117"/>
        <end position="218"/>
    </location>
</feature>
<dbReference type="Gene3D" id="2.30.29.30">
    <property type="entry name" value="Pleckstrin-homology domain (PH domain)/Phosphotyrosine-binding domain (PTB)"/>
    <property type="match status" value="1"/>
</dbReference>
<dbReference type="AlphaFoldDB" id="A0A0M0JH34"/>
<proteinExistence type="predicted"/>
<protein>
    <recommendedName>
        <fullName evidence="5">PH domain-containing protein</fullName>
    </recommendedName>
</protein>
<dbReference type="EMBL" id="JWZX01002962">
    <property type="protein sequence ID" value="KOO25533.1"/>
    <property type="molecule type" value="Genomic_DNA"/>
</dbReference>
<dbReference type="InterPro" id="IPR001849">
    <property type="entry name" value="PH_domain"/>
</dbReference>
<keyword evidence="4" id="KW-1185">Reference proteome</keyword>
<organism evidence="3 4">
    <name type="scientific">Chrysochromulina tobinii</name>
    <dbReference type="NCBI Taxonomy" id="1460289"/>
    <lineage>
        <taxon>Eukaryota</taxon>
        <taxon>Haptista</taxon>
        <taxon>Haptophyta</taxon>
        <taxon>Prymnesiophyceae</taxon>
        <taxon>Prymnesiales</taxon>
        <taxon>Chrysochromulinaceae</taxon>
        <taxon>Chrysochromulina</taxon>
    </lineage>
</organism>
<dbReference type="SMART" id="SM00233">
    <property type="entry name" value="PH"/>
    <property type="match status" value="1"/>
</dbReference>
<dbReference type="PANTHER" id="PTHR10845">
    <property type="entry name" value="REGULATOR OF G PROTEIN SIGNALING"/>
    <property type="match status" value="1"/>
</dbReference>
<gene>
    <name evidence="3" type="ORF">Ctob_008368</name>
</gene>
<dbReference type="InterPro" id="IPR036305">
    <property type="entry name" value="RGS_sf"/>
</dbReference>
<dbReference type="CDD" id="cd07440">
    <property type="entry name" value="RGS"/>
    <property type="match status" value="1"/>
</dbReference>